<evidence type="ECO:0000256" key="1">
    <source>
        <dbReference type="SAM" id="Coils"/>
    </source>
</evidence>
<evidence type="ECO:0000313" key="3">
    <source>
        <dbReference type="EMBL" id="KJV10059.1"/>
    </source>
</evidence>
<keyword evidence="1" id="KW-0175">Coiled coil</keyword>
<dbReference type="AlphaFoldDB" id="A0A0F3IWU4"/>
<dbReference type="OrthoDB" id="9795292at2"/>
<dbReference type="PANTHER" id="PTHR32309">
    <property type="entry name" value="TYROSINE-PROTEIN KINASE"/>
    <property type="match status" value="1"/>
</dbReference>
<evidence type="ECO:0000313" key="4">
    <source>
        <dbReference type="Proteomes" id="UP000033774"/>
    </source>
</evidence>
<feature type="transmembrane region" description="Helical" evidence="2">
    <location>
        <begin position="28"/>
        <end position="48"/>
    </location>
</feature>
<keyword evidence="4" id="KW-1185">Reference proteome</keyword>
<evidence type="ECO:0000256" key="2">
    <source>
        <dbReference type="SAM" id="Phobius"/>
    </source>
</evidence>
<feature type="transmembrane region" description="Helical" evidence="2">
    <location>
        <begin position="433"/>
        <end position="455"/>
    </location>
</feature>
<name>A0A0F3IWU4_9PROT</name>
<accession>A0A0F3IWU4</accession>
<reference evidence="3 4" key="1">
    <citation type="submission" date="2015-03" db="EMBL/GenBank/DDBJ databases">
        <title>Draft genome sequence of Elstera litoralis.</title>
        <authorList>
            <person name="Rahalkar M.C."/>
            <person name="Dhakephalkar P.K."/>
            <person name="Pore S.D."/>
            <person name="Arora P."/>
            <person name="Kapse N.G."/>
            <person name="Pandit P.S."/>
        </authorList>
    </citation>
    <scope>NUCLEOTIDE SEQUENCE [LARGE SCALE GENOMIC DNA]</scope>
    <source>
        <strain evidence="3 4">Dia-1</strain>
    </source>
</reference>
<dbReference type="Proteomes" id="UP000033774">
    <property type="component" value="Unassembled WGS sequence"/>
</dbReference>
<keyword evidence="2" id="KW-1133">Transmembrane helix</keyword>
<comment type="caution">
    <text evidence="3">The sequence shown here is derived from an EMBL/GenBank/DDBJ whole genome shotgun (WGS) entry which is preliminary data.</text>
</comment>
<dbReference type="EMBL" id="LAJY01000162">
    <property type="protein sequence ID" value="KJV10059.1"/>
    <property type="molecule type" value="Genomic_DNA"/>
</dbReference>
<dbReference type="GO" id="GO:0004713">
    <property type="term" value="F:protein tyrosine kinase activity"/>
    <property type="evidence" value="ECO:0007669"/>
    <property type="project" value="TreeGrafter"/>
</dbReference>
<dbReference type="PANTHER" id="PTHR32309:SF13">
    <property type="entry name" value="FERRIC ENTEROBACTIN TRANSPORT PROTEIN FEPE"/>
    <property type="match status" value="1"/>
</dbReference>
<dbReference type="InterPro" id="IPR050445">
    <property type="entry name" value="Bact_polysacc_biosynth/exp"/>
</dbReference>
<dbReference type="GO" id="GO:0005886">
    <property type="term" value="C:plasma membrane"/>
    <property type="evidence" value="ECO:0007669"/>
    <property type="project" value="TreeGrafter"/>
</dbReference>
<dbReference type="Gene3D" id="1.10.287.1490">
    <property type="match status" value="1"/>
</dbReference>
<organism evidence="3 4">
    <name type="scientific">Elstera litoralis</name>
    <dbReference type="NCBI Taxonomy" id="552518"/>
    <lineage>
        <taxon>Bacteria</taxon>
        <taxon>Pseudomonadati</taxon>
        <taxon>Pseudomonadota</taxon>
        <taxon>Alphaproteobacteria</taxon>
        <taxon>Rhodospirillales</taxon>
        <taxon>Rhodospirillaceae</taxon>
        <taxon>Elstera</taxon>
    </lineage>
</organism>
<gene>
    <name evidence="3" type="ORF">VZ95_07480</name>
</gene>
<feature type="coiled-coil region" evidence="1">
    <location>
        <begin position="175"/>
        <end position="202"/>
    </location>
</feature>
<keyword evidence="2" id="KW-0812">Transmembrane</keyword>
<proteinExistence type="predicted"/>
<protein>
    <recommendedName>
        <fullName evidence="5">Polysaccharide chain length determinant N-terminal domain-containing protein</fullName>
    </recommendedName>
</protein>
<keyword evidence="2" id="KW-0472">Membrane</keyword>
<dbReference type="RefSeq" id="WP_045775297.1">
    <property type="nucleotide sequence ID" value="NZ_LAJY01000162.1"/>
</dbReference>
<sequence>MTTPPPLPPRSIGDILYLIVSAAWYRRYLLCVPIVVMPLLAFGVSLLLPKNYEARMTILVQEPAKLNPFLNDLAVGPNLKDRMEGLKALLHSEHVLAAVIRERQLLPPDASPAAQNWAIREMSGNLTALLVGGDLIELRLRGNAPKGLDQVLSTIGERFVDRLLAPERSSMEGSVTFLEREITEKRRVLTEAEDALAEFKLKNADKLPELYTANVQRLTVLQRTLEEKRAELVTAVAAFDDMRARLANTNPVIGKMEEQIVQVSGELALLRARYTDDHSEVQAALRKVRRLEDERKALIDAARTLTPEDIERLITQATTQGVSSDRPAAPLLLSQMQRLQDSKAKQESLTREVAGLAASVAEAQASVATYGTIEREQHQLDRRVLAAREMHDSLAKRYEMARVTGALGKFEAPERVKLIDPPTMPTVPMTPPAILFVIGGIFGGLALGAALAFAAELADGSLRRREQIEVGLGLPLLSRLPGLHRLAQ</sequence>
<evidence type="ECO:0008006" key="5">
    <source>
        <dbReference type="Google" id="ProtNLM"/>
    </source>
</evidence>